<feature type="coiled-coil region" evidence="1">
    <location>
        <begin position="314"/>
        <end position="348"/>
    </location>
</feature>
<dbReference type="EMBL" id="JABCIY010000306">
    <property type="protein sequence ID" value="KAF7185870.1"/>
    <property type="molecule type" value="Genomic_DNA"/>
</dbReference>
<evidence type="ECO:0000256" key="2">
    <source>
        <dbReference type="SAM" id="MobiDB-lite"/>
    </source>
</evidence>
<feature type="compositionally biased region" description="Basic and acidic residues" evidence="2">
    <location>
        <begin position="429"/>
        <end position="453"/>
    </location>
</feature>
<evidence type="ECO:0000313" key="3">
    <source>
        <dbReference type="EMBL" id="KAF7185870.1"/>
    </source>
</evidence>
<feature type="coiled-coil region" evidence="1">
    <location>
        <begin position="262"/>
        <end position="289"/>
    </location>
</feature>
<dbReference type="OrthoDB" id="10520234at2759"/>
<comment type="caution">
    <text evidence="3">The sequence shown here is derived from an EMBL/GenBank/DDBJ whole genome shotgun (WGS) entry which is preliminary data.</text>
</comment>
<protein>
    <submittedName>
        <fullName evidence="3">Uncharacterized protein</fullName>
    </submittedName>
</protein>
<organism evidence="3 4">
    <name type="scientific">Pseudocercospora fuligena</name>
    <dbReference type="NCBI Taxonomy" id="685502"/>
    <lineage>
        <taxon>Eukaryota</taxon>
        <taxon>Fungi</taxon>
        <taxon>Dikarya</taxon>
        <taxon>Ascomycota</taxon>
        <taxon>Pezizomycotina</taxon>
        <taxon>Dothideomycetes</taxon>
        <taxon>Dothideomycetidae</taxon>
        <taxon>Mycosphaerellales</taxon>
        <taxon>Mycosphaerellaceae</taxon>
        <taxon>Pseudocercospora</taxon>
    </lineage>
</organism>
<proteinExistence type="predicted"/>
<reference evidence="3" key="1">
    <citation type="submission" date="2020-04" db="EMBL/GenBank/DDBJ databases">
        <title>Draft genome resource of the tomato pathogen Pseudocercospora fuligena.</title>
        <authorList>
            <person name="Zaccaron A."/>
        </authorList>
    </citation>
    <scope>NUCLEOTIDE SEQUENCE</scope>
    <source>
        <strain evidence="3">PF001</strain>
    </source>
</reference>
<feature type="compositionally biased region" description="Acidic residues" evidence="2">
    <location>
        <begin position="402"/>
        <end position="416"/>
    </location>
</feature>
<accession>A0A8H6VGB6</accession>
<dbReference type="AlphaFoldDB" id="A0A8H6VGB6"/>
<dbReference type="Proteomes" id="UP000660729">
    <property type="component" value="Unassembled WGS sequence"/>
</dbReference>
<keyword evidence="1" id="KW-0175">Coiled coil</keyword>
<evidence type="ECO:0000313" key="4">
    <source>
        <dbReference type="Proteomes" id="UP000660729"/>
    </source>
</evidence>
<evidence type="ECO:0000256" key="1">
    <source>
        <dbReference type="SAM" id="Coils"/>
    </source>
</evidence>
<sequence length="453" mass="52757">MTHLCDAIKLDVFSNEIAADIQSKQQQFESNEWYLTCGSEQLNIVRESTIPVLVRKRESYEQHVGQRLSDHARLWAEENDLEKFAALIKSQKASIMRQVYDSAGHFFTSLSSDEDSDDYEEHRTFFLYRKIQLRALFRQRLQEQEIDYKNSSDIYLNRHRTPASESHKIPSLSQLKWKRTRLETARRTYEVAVKEMLEHTIAPILGDQTFPIYRLTTENVGKIPDTIPSSTTTSSTNSLSMISGRDSPDRLVSNASQQATKVQNSRKLLESKEQNLNHLRDEYSAQLSLYLAASPEGNLGDFEKMWREQNRGFDEQEEEMLLEIEETREEYLQERSRLREQIDAEQIRSDLEFEDRTSDGFDGISADHEMRRMAEVYTPFAGIRKWQRGVAREVDGYVEPSECEEEMDLDEVDFEEGISNGNGSDGDEESRVRKQRWIPERALMERNSSKEEG</sequence>
<name>A0A8H6VGB6_9PEZI</name>
<gene>
    <name evidence="3" type="ORF">HII31_12743</name>
</gene>
<feature type="region of interest" description="Disordered" evidence="2">
    <location>
        <begin position="402"/>
        <end position="453"/>
    </location>
</feature>
<feature type="compositionally biased region" description="Low complexity" evidence="2">
    <location>
        <begin position="226"/>
        <end position="243"/>
    </location>
</feature>
<keyword evidence="4" id="KW-1185">Reference proteome</keyword>
<feature type="region of interest" description="Disordered" evidence="2">
    <location>
        <begin position="224"/>
        <end position="251"/>
    </location>
</feature>